<dbReference type="FunFam" id="1.10.4020.10:FF:000001">
    <property type="entry name" value="zinc finger protein 263 isoform X1"/>
    <property type="match status" value="1"/>
</dbReference>
<dbReference type="Gene3D" id="3.30.160.60">
    <property type="entry name" value="Classic Zinc Finger"/>
    <property type="match status" value="10"/>
</dbReference>
<evidence type="ECO:0000313" key="16">
    <source>
        <dbReference type="Proteomes" id="UP000472272"/>
    </source>
</evidence>
<evidence type="ECO:0000256" key="5">
    <source>
        <dbReference type="ARBA" id="ARBA00022771"/>
    </source>
</evidence>
<feature type="domain" description="C2H2-type" evidence="13">
    <location>
        <begin position="312"/>
        <end position="339"/>
    </location>
</feature>
<keyword evidence="3" id="KW-0479">Metal-binding</keyword>
<evidence type="ECO:0000256" key="2">
    <source>
        <dbReference type="ARBA" id="ARBA00006991"/>
    </source>
</evidence>
<reference evidence="15" key="3">
    <citation type="submission" date="2025-09" db="UniProtKB">
        <authorList>
            <consortium name="Ensembl"/>
        </authorList>
    </citation>
    <scope>IDENTIFICATION</scope>
</reference>
<dbReference type="PANTHER" id="PTHR23226:SF379">
    <property type="entry name" value="C2H2-TYPE DOMAIN-CONTAINING PROTEIN"/>
    <property type="match status" value="1"/>
</dbReference>
<evidence type="ECO:0000256" key="9">
    <source>
        <dbReference type="ARBA" id="ARBA00023163"/>
    </source>
</evidence>
<evidence type="ECO:0000256" key="10">
    <source>
        <dbReference type="ARBA" id="ARBA00023242"/>
    </source>
</evidence>
<dbReference type="FunFam" id="3.30.160.60:FF:000295">
    <property type="entry name" value="zinc finger protein 19"/>
    <property type="match status" value="1"/>
</dbReference>
<dbReference type="AlphaFoldDB" id="A0A670HQ28"/>
<feature type="domain" description="C2H2-type" evidence="13">
    <location>
        <begin position="480"/>
        <end position="507"/>
    </location>
</feature>
<feature type="domain" description="C2H2-type" evidence="13">
    <location>
        <begin position="368"/>
        <end position="395"/>
    </location>
</feature>
<feature type="domain" description="C2H2-type" evidence="13">
    <location>
        <begin position="284"/>
        <end position="311"/>
    </location>
</feature>
<dbReference type="PROSITE" id="PS00028">
    <property type="entry name" value="ZINC_FINGER_C2H2_1"/>
    <property type="match status" value="10"/>
</dbReference>
<dbReference type="Pfam" id="PF02023">
    <property type="entry name" value="SCAN"/>
    <property type="match status" value="1"/>
</dbReference>
<keyword evidence="6" id="KW-0862">Zinc</keyword>
<keyword evidence="4" id="KW-0677">Repeat</keyword>
<feature type="domain" description="C2H2-type" evidence="13">
    <location>
        <begin position="340"/>
        <end position="367"/>
    </location>
</feature>
<reference evidence="15" key="2">
    <citation type="submission" date="2025-08" db="UniProtKB">
        <authorList>
            <consortium name="Ensembl"/>
        </authorList>
    </citation>
    <scope>IDENTIFICATION</scope>
</reference>
<evidence type="ECO:0000256" key="7">
    <source>
        <dbReference type="ARBA" id="ARBA00023015"/>
    </source>
</evidence>
<feature type="domain" description="SCAN box" evidence="14">
    <location>
        <begin position="45"/>
        <end position="123"/>
    </location>
</feature>
<dbReference type="PROSITE" id="PS50157">
    <property type="entry name" value="ZINC_FINGER_C2H2_2"/>
    <property type="match status" value="10"/>
</dbReference>
<dbReference type="Pfam" id="PF00096">
    <property type="entry name" value="zf-C2H2"/>
    <property type="match status" value="10"/>
</dbReference>
<evidence type="ECO:0000256" key="12">
    <source>
        <dbReference type="SAM" id="MobiDB-lite"/>
    </source>
</evidence>
<dbReference type="InterPro" id="IPR013087">
    <property type="entry name" value="Znf_C2H2_type"/>
</dbReference>
<feature type="domain" description="C2H2-type" evidence="13">
    <location>
        <begin position="452"/>
        <end position="479"/>
    </location>
</feature>
<dbReference type="InterPro" id="IPR036236">
    <property type="entry name" value="Znf_C2H2_sf"/>
</dbReference>
<dbReference type="Gene3D" id="1.10.4020.10">
    <property type="entry name" value="DNA breaking-rejoining enzymes"/>
    <property type="match status" value="1"/>
</dbReference>
<keyword evidence="16" id="KW-1185">Reference proteome</keyword>
<evidence type="ECO:0000256" key="3">
    <source>
        <dbReference type="ARBA" id="ARBA00022723"/>
    </source>
</evidence>
<feature type="domain" description="C2H2-type" evidence="13">
    <location>
        <begin position="424"/>
        <end position="451"/>
    </location>
</feature>
<evidence type="ECO:0000256" key="1">
    <source>
        <dbReference type="ARBA" id="ARBA00004123"/>
    </source>
</evidence>
<dbReference type="FunFam" id="3.30.160.60:FF:000224">
    <property type="entry name" value="Zinc finger protein 329"/>
    <property type="match status" value="1"/>
</dbReference>
<protein>
    <submittedName>
        <fullName evidence="15">Uncharacterized protein</fullName>
    </submittedName>
</protein>
<dbReference type="FunFam" id="3.30.160.60:FF:001767">
    <property type="entry name" value="Zinc finger protein 629"/>
    <property type="match status" value="1"/>
</dbReference>
<evidence type="ECO:0000313" key="15">
    <source>
        <dbReference type="Ensembl" id="ENSPMRP00000001924.1"/>
    </source>
</evidence>
<accession>A0A670HQ28</accession>
<dbReference type="CDD" id="cd07936">
    <property type="entry name" value="SCAN"/>
    <property type="match status" value="1"/>
</dbReference>
<name>A0A670HQ28_PODMU</name>
<dbReference type="Proteomes" id="UP000472272">
    <property type="component" value="Chromosome 2"/>
</dbReference>
<comment type="subcellular location">
    <subcellularLocation>
        <location evidence="1">Nucleus</location>
    </subcellularLocation>
</comment>
<dbReference type="OMA" id="ICNTHEN"/>
<dbReference type="SMART" id="SM00431">
    <property type="entry name" value="SCAN"/>
    <property type="match status" value="1"/>
</dbReference>
<keyword evidence="10" id="KW-0539">Nucleus</keyword>
<dbReference type="GO" id="GO:0008270">
    <property type="term" value="F:zinc ion binding"/>
    <property type="evidence" value="ECO:0007669"/>
    <property type="project" value="UniProtKB-KW"/>
</dbReference>
<dbReference type="GO" id="GO:0000978">
    <property type="term" value="F:RNA polymerase II cis-regulatory region sequence-specific DNA binding"/>
    <property type="evidence" value="ECO:0007669"/>
    <property type="project" value="TreeGrafter"/>
</dbReference>
<keyword evidence="9" id="KW-0804">Transcription</keyword>
<evidence type="ECO:0000259" key="13">
    <source>
        <dbReference type="PROSITE" id="PS50157"/>
    </source>
</evidence>
<reference evidence="15 16" key="1">
    <citation type="journal article" date="2019" name="Proc. Natl. Acad. Sci. U.S.A.">
        <title>Regulatory changes in pterin and carotenoid genes underlie balanced color polymorphisms in the wall lizard.</title>
        <authorList>
            <person name="Andrade P."/>
            <person name="Pinho C."/>
            <person name="Perez I de Lanuza G."/>
            <person name="Afonso S."/>
            <person name="Brejcha J."/>
            <person name="Rubin C.J."/>
            <person name="Wallerman O."/>
            <person name="Pereira P."/>
            <person name="Sabatino S.J."/>
            <person name="Bellati A."/>
            <person name="Pellitteri-Rosa D."/>
            <person name="Bosakova Z."/>
            <person name="Bunikis I."/>
            <person name="Carretero M.A."/>
            <person name="Feiner N."/>
            <person name="Marsik P."/>
            <person name="Pauperio F."/>
            <person name="Salvi D."/>
            <person name="Soler L."/>
            <person name="While G.M."/>
            <person name="Uller T."/>
            <person name="Font E."/>
            <person name="Andersson L."/>
            <person name="Carneiro M."/>
        </authorList>
    </citation>
    <scope>NUCLEOTIDE SEQUENCE</scope>
</reference>
<dbReference type="FunFam" id="3.30.160.60:FF:000464">
    <property type="entry name" value="Zinc finger and SCAN domain containing 25"/>
    <property type="match status" value="1"/>
</dbReference>
<keyword evidence="5 11" id="KW-0863">Zinc-finger</keyword>
<evidence type="ECO:0000259" key="14">
    <source>
        <dbReference type="PROSITE" id="PS50804"/>
    </source>
</evidence>
<dbReference type="FunFam" id="3.30.160.60:FF:002533">
    <property type="entry name" value="Zinc finger protein 770"/>
    <property type="match status" value="1"/>
</dbReference>
<proteinExistence type="inferred from homology"/>
<dbReference type="FunFam" id="3.30.160.60:FF:000394">
    <property type="entry name" value="Zinc finger protein 836"/>
    <property type="match status" value="1"/>
</dbReference>
<feature type="domain" description="C2H2-type" evidence="13">
    <location>
        <begin position="396"/>
        <end position="423"/>
    </location>
</feature>
<keyword evidence="8" id="KW-0238">DNA-binding</keyword>
<feature type="region of interest" description="Disordered" evidence="12">
    <location>
        <begin position="549"/>
        <end position="569"/>
    </location>
</feature>
<dbReference type="InterPro" id="IPR003309">
    <property type="entry name" value="SCAN_dom"/>
</dbReference>
<feature type="compositionally biased region" description="Basic and acidic residues" evidence="12">
    <location>
        <begin position="558"/>
        <end position="569"/>
    </location>
</feature>
<comment type="similarity">
    <text evidence="2">Belongs to the krueppel C2H2-type zinc-finger protein family.</text>
</comment>
<feature type="region of interest" description="Disordered" evidence="12">
    <location>
        <begin position="1"/>
        <end position="32"/>
    </location>
</feature>
<dbReference type="Ensembl" id="ENSPMRT00000002047.1">
    <property type="protein sequence ID" value="ENSPMRP00000001924.1"/>
    <property type="gene ID" value="ENSPMRG00000001415.1"/>
</dbReference>
<dbReference type="GO" id="GO:0005634">
    <property type="term" value="C:nucleus"/>
    <property type="evidence" value="ECO:0007669"/>
    <property type="project" value="UniProtKB-SubCell"/>
</dbReference>
<feature type="domain" description="C2H2-type" evidence="13">
    <location>
        <begin position="508"/>
        <end position="535"/>
    </location>
</feature>
<evidence type="ECO:0000256" key="8">
    <source>
        <dbReference type="ARBA" id="ARBA00023125"/>
    </source>
</evidence>
<keyword evidence="7" id="KW-0805">Transcription regulation</keyword>
<evidence type="ECO:0000256" key="4">
    <source>
        <dbReference type="ARBA" id="ARBA00022737"/>
    </source>
</evidence>
<organism evidence="15 16">
    <name type="scientific">Podarcis muralis</name>
    <name type="common">Wall lizard</name>
    <name type="synonym">Lacerta muralis</name>
    <dbReference type="NCBI Taxonomy" id="64176"/>
    <lineage>
        <taxon>Eukaryota</taxon>
        <taxon>Metazoa</taxon>
        <taxon>Chordata</taxon>
        <taxon>Craniata</taxon>
        <taxon>Vertebrata</taxon>
        <taxon>Euteleostomi</taxon>
        <taxon>Lepidosauria</taxon>
        <taxon>Squamata</taxon>
        <taxon>Bifurcata</taxon>
        <taxon>Unidentata</taxon>
        <taxon>Episquamata</taxon>
        <taxon>Laterata</taxon>
        <taxon>Lacertibaenia</taxon>
        <taxon>Lacertidae</taxon>
        <taxon>Podarcis</taxon>
    </lineage>
</organism>
<dbReference type="FunFam" id="3.30.160.60:FF:002343">
    <property type="entry name" value="Zinc finger protein 33A"/>
    <property type="match status" value="4"/>
</dbReference>
<dbReference type="PROSITE" id="PS50804">
    <property type="entry name" value="SCAN_BOX"/>
    <property type="match status" value="1"/>
</dbReference>
<evidence type="ECO:0000256" key="6">
    <source>
        <dbReference type="ARBA" id="ARBA00022833"/>
    </source>
</evidence>
<dbReference type="InterPro" id="IPR038269">
    <property type="entry name" value="SCAN_sf"/>
</dbReference>
<dbReference type="SUPFAM" id="SSF57667">
    <property type="entry name" value="beta-beta-alpha zinc fingers"/>
    <property type="match status" value="6"/>
</dbReference>
<dbReference type="GeneTree" id="ENSGT01140000282534"/>
<dbReference type="SMART" id="SM00355">
    <property type="entry name" value="ZnF_C2H2"/>
    <property type="match status" value="10"/>
</dbReference>
<dbReference type="SUPFAM" id="SSF47353">
    <property type="entry name" value="Retrovirus capsid dimerization domain-like"/>
    <property type="match status" value="1"/>
</dbReference>
<evidence type="ECO:0000256" key="11">
    <source>
        <dbReference type="PROSITE-ProRule" id="PRU00042"/>
    </source>
</evidence>
<feature type="domain" description="C2H2-type" evidence="13">
    <location>
        <begin position="536"/>
        <end position="563"/>
    </location>
</feature>
<dbReference type="PANTHER" id="PTHR23226">
    <property type="entry name" value="ZINC FINGER AND SCAN DOMAIN-CONTAINING"/>
    <property type="match status" value="1"/>
</dbReference>
<sequence length="569" mass="64619">PRNLKRRREADSKYCKVPSSSSSSFIEKGQHSHPGICNTHENKPHYSFRHFGYREAEGPREVCSRLWFLCSQWLKPERRTKEQILELLILEQFLAVLPPELQSWVKDRDPETCAQAVALAEDFMLRQEEEALGAGGELLLVCSQSLLASFLCPSTSLQKKDAHCNSVFILAGDEWMCGNEPNQAGNPAEVEPHAMLLRGAEQNLSWSPNLGDEASESQQGNCLAEEEDNLIDHQGRYEELEDRIFQQGLPEDQHEKGPLGCVKVLRETSDLLAHGIIQANRALFKCPDCGQNFNNRSVLIKHQRIHTGEKPFTCSVCGKGFRQHSHLVNHERIHTGEKPYGCPSCGKSFGDPSHLIRHKRTHMRERPYKCLVCGKSFCTGNELLMHERIHTSEKPCQCAACGQSFTRMSVLISHQRMHTGEKPHKCSECEKCFQYNSQLAKHQRIHTGEKPYECSECGKCFRQHSQLVNHQGIHTGEKPYKCPECGKCFRQQSQLVKHQRIHTGEKPYKCAECGKCFRQHSQLGSHQRIHTGERPYACSDCGRAFSDPSHLNRHKRTHTGEKPSIESAG</sequence>
<dbReference type="GO" id="GO:0000981">
    <property type="term" value="F:DNA-binding transcription factor activity, RNA polymerase II-specific"/>
    <property type="evidence" value="ECO:0007669"/>
    <property type="project" value="TreeGrafter"/>
</dbReference>